<comment type="caution">
    <text evidence="1">The sequence shown here is derived from an EMBL/GenBank/DDBJ whole genome shotgun (WGS) entry which is preliminary data.</text>
</comment>
<dbReference type="EMBL" id="QKLU01000003">
    <property type="protein sequence ID" value="PYF74557.1"/>
    <property type="molecule type" value="Genomic_DNA"/>
</dbReference>
<sequence length="176" mass="20083">MDLSIIPECYVDTNLVETLVPPSKGGYNHQKGCGTVTSVMKGKFSDSFAVGIIDKDKKQVDYLNEFNLVHQFENLFLHKHKDRHHYIIQINPALERFLISGADEVNISLEDYGLPIDMDRLKKISKSVNSKEDPRFKKLIRATLKAGSPAFITLAKWITYLKDKNYAVNIEELKVL</sequence>
<accession>A0A318UGS7</accession>
<proteinExistence type="predicted"/>
<reference evidence="1 2" key="1">
    <citation type="submission" date="2018-06" db="EMBL/GenBank/DDBJ databases">
        <title>Genomic Encyclopedia of Archaeal and Bacterial Type Strains, Phase II (KMG-II): from individual species to whole genera.</title>
        <authorList>
            <person name="Goeker M."/>
        </authorList>
    </citation>
    <scope>NUCLEOTIDE SEQUENCE [LARGE SCALE GENOMIC DNA]</scope>
    <source>
        <strain evidence="1 2">DSM 27372</strain>
    </source>
</reference>
<dbReference type="AlphaFoldDB" id="A0A318UGS7"/>
<protein>
    <submittedName>
        <fullName evidence="1">Uncharacterized protein</fullName>
    </submittedName>
</protein>
<organism evidence="1 2">
    <name type="scientific">Pedobacter nutrimenti</name>
    <dbReference type="NCBI Taxonomy" id="1241337"/>
    <lineage>
        <taxon>Bacteria</taxon>
        <taxon>Pseudomonadati</taxon>
        <taxon>Bacteroidota</taxon>
        <taxon>Sphingobacteriia</taxon>
        <taxon>Sphingobacteriales</taxon>
        <taxon>Sphingobacteriaceae</taxon>
        <taxon>Pedobacter</taxon>
    </lineage>
</organism>
<keyword evidence="2" id="KW-1185">Reference proteome</keyword>
<dbReference type="Proteomes" id="UP000248198">
    <property type="component" value="Unassembled WGS sequence"/>
</dbReference>
<dbReference type="OrthoDB" id="954439at2"/>
<evidence type="ECO:0000313" key="2">
    <source>
        <dbReference type="Proteomes" id="UP000248198"/>
    </source>
</evidence>
<evidence type="ECO:0000313" key="1">
    <source>
        <dbReference type="EMBL" id="PYF74557.1"/>
    </source>
</evidence>
<gene>
    <name evidence="1" type="ORF">B0O44_1032</name>
</gene>
<name>A0A318UGS7_9SPHI</name>